<dbReference type="CDD" id="cd06225">
    <property type="entry name" value="HAMP"/>
    <property type="match status" value="1"/>
</dbReference>
<accession>A0A3E0U1U6</accession>
<evidence type="ECO:0000259" key="7">
    <source>
        <dbReference type="PROSITE" id="PS50111"/>
    </source>
</evidence>
<protein>
    <submittedName>
        <fullName evidence="10">Methyl-accepting chemotaxis protein</fullName>
    </submittedName>
</protein>
<dbReference type="CDD" id="cd11386">
    <property type="entry name" value="MCP_signal"/>
    <property type="match status" value="1"/>
</dbReference>
<keyword evidence="3 5" id="KW-0807">Transducer</keyword>
<dbReference type="Proteomes" id="UP000256899">
    <property type="component" value="Unassembled WGS sequence"/>
</dbReference>
<feature type="domain" description="T-SNARE coiled-coil homology" evidence="8">
    <location>
        <begin position="575"/>
        <end position="628"/>
    </location>
</feature>
<dbReference type="PROSITE" id="PS50885">
    <property type="entry name" value="HAMP"/>
    <property type="match status" value="1"/>
</dbReference>
<keyword evidence="6" id="KW-0472">Membrane</keyword>
<dbReference type="Gene3D" id="1.10.287.950">
    <property type="entry name" value="Methyl-accepting chemotaxis protein"/>
    <property type="match status" value="1"/>
</dbReference>
<keyword evidence="2" id="KW-0997">Cell inner membrane</keyword>
<evidence type="ECO:0000313" key="10">
    <source>
        <dbReference type="EMBL" id="REL30898.1"/>
    </source>
</evidence>
<comment type="subcellular location">
    <subcellularLocation>
        <location evidence="1">Cell inner membrane</location>
        <topology evidence="1">Multi-pass membrane protein</topology>
    </subcellularLocation>
</comment>
<feature type="domain" description="Methyl-accepting transducer" evidence="7">
    <location>
        <begin position="379"/>
        <end position="615"/>
    </location>
</feature>
<proteinExistence type="inferred from homology"/>
<gene>
    <name evidence="10" type="ORF">DXX94_09295</name>
</gene>
<dbReference type="PANTHER" id="PTHR32089">
    <property type="entry name" value="METHYL-ACCEPTING CHEMOTAXIS PROTEIN MCPB"/>
    <property type="match status" value="1"/>
</dbReference>
<dbReference type="Pfam" id="PF00672">
    <property type="entry name" value="HAMP"/>
    <property type="match status" value="1"/>
</dbReference>
<reference evidence="11" key="1">
    <citation type="submission" date="2018-08" db="EMBL/GenBank/DDBJ databases">
        <title>Thalassotalea euphylliae genome.</title>
        <authorList>
            <person name="Summers S."/>
            <person name="Rice S.A."/>
            <person name="Freckelton M.L."/>
            <person name="Nedved B.T."/>
            <person name="Hadfield M.G."/>
        </authorList>
    </citation>
    <scope>NUCLEOTIDE SEQUENCE [LARGE SCALE GENOMIC DNA]</scope>
    <source>
        <strain evidence="11">H3</strain>
    </source>
</reference>
<dbReference type="InterPro" id="IPR000727">
    <property type="entry name" value="T_SNARE_dom"/>
</dbReference>
<dbReference type="InterPro" id="IPR003660">
    <property type="entry name" value="HAMP_dom"/>
</dbReference>
<feature type="transmembrane region" description="Helical" evidence="6">
    <location>
        <begin position="299"/>
        <end position="324"/>
    </location>
</feature>
<dbReference type="RefSeq" id="WP_116015391.1">
    <property type="nucleotide sequence ID" value="NZ_QUOT01000001.1"/>
</dbReference>
<dbReference type="SMART" id="SM00283">
    <property type="entry name" value="MA"/>
    <property type="match status" value="1"/>
</dbReference>
<dbReference type="InterPro" id="IPR004089">
    <property type="entry name" value="MCPsignal_dom"/>
</dbReference>
<feature type="transmembrane region" description="Helical" evidence="6">
    <location>
        <begin position="20"/>
        <end position="40"/>
    </location>
</feature>
<evidence type="ECO:0000259" key="9">
    <source>
        <dbReference type="PROSITE" id="PS50885"/>
    </source>
</evidence>
<comment type="similarity">
    <text evidence="4">Belongs to the methyl-accepting chemotaxis (MCP) protein family.</text>
</comment>
<dbReference type="SMART" id="SM00304">
    <property type="entry name" value="HAMP"/>
    <property type="match status" value="2"/>
</dbReference>
<dbReference type="EMBL" id="QUOT01000001">
    <property type="protein sequence ID" value="REL30898.1"/>
    <property type="molecule type" value="Genomic_DNA"/>
</dbReference>
<name>A0A3E0U1U6_9GAMM</name>
<dbReference type="PROSITE" id="PS50111">
    <property type="entry name" value="CHEMOTAXIS_TRANSDUC_2"/>
    <property type="match status" value="1"/>
</dbReference>
<evidence type="ECO:0000256" key="3">
    <source>
        <dbReference type="ARBA" id="ARBA00023224"/>
    </source>
</evidence>
<dbReference type="PROSITE" id="PS50192">
    <property type="entry name" value="T_SNARE"/>
    <property type="match status" value="1"/>
</dbReference>
<comment type="caution">
    <text evidence="10">The sequence shown here is derived from an EMBL/GenBank/DDBJ whole genome shotgun (WGS) entry which is preliminary data.</text>
</comment>
<evidence type="ECO:0000256" key="6">
    <source>
        <dbReference type="SAM" id="Phobius"/>
    </source>
</evidence>
<keyword evidence="11" id="KW-1185">Reference proteome</keyword>
<dbReference type="FunFam" id="1.10.287.950:FF:000001">
    <property type="entry name" value="Methyl-accepting chemotaxis sensory transducer"/>
    <property type="match status" value="1"/>
</dbReference>
<keyword evidence="6" id="KW-0812">Transmembrane</keyword>
<feature type="domain" description="HAMP" evidence="9">
    <location>
        <begin position="322"/>
        <end position="374"/>
    </location>
</feature>
<evidence type="ECO:0000259" key="8">
    <source>
        <dbReference type="PROSITE" id="PS50192"/>
    </source>
</evidence>
<evidence type="ECO:0000256" key="2">
    <source>
        <dbReference type="ARBA" id="ARBA00022519"/>
    </source>
</evidence>
<sequence>MSSLVNVVSAASNQLRFKTKFALLALVFFIPLIAALLWIVDSQRNKIDILDQELAGHQLIEQIVGIEQLVYSNAQLGQARTQVNQLTKAISESPLLTPVRSKASQLQELIASHQLSDSDTSLANVAEIYELTLSLRENIAAITGLSREGDASLFYLSELGRMRLPALHEYLARTSYLTQNIITNEGFNAQSYTSLVALNNRIDEIQHQFDKSQMQLERVDKATAQSLATQLSAIVSNIDNFQNALQQQVIDPDSIQWSRADTGRAVQAALAAVVDTESEINKLLTERLSAALSMQMNSLVVLGVLLSLGVVLIAGFLYVIYWSIKSNAQQLQHAAQIMGDGDFSQHIAIDSKDEFGDISDSFCHMQEKVNALLLLVQEDIIKLEQDTANIREMTDSMEHQVSDQQTNTHGVIGAIHELSQSVQLIADNTDSARNVTHAASDHVNGGQTIIAETAAVIGQISEQVNSTSQVINTLATNTSEIAQFVSVIREIADQTNLLALNAAIEAARAGEQGRGFAVVADEVRNLAGKTQDATGEIQDIIEKLQQGTEQSVHAMTQGVERAEQGVKQTELVSASFNDITESVSNIVDGTDQISAAVTQQNSMLGHIDSNTENISKGADTILQSTHRAAQAVGSLAELADDLSKQLAQFKLR</sequence>
<dbReference type="GO" id="GO:0007165">
    <property type="term" value="P:signal transduction"/>
    <property type="evidence" value="ECO:0007669"/>
    <property type="project" value="UniProtKB-KW"/>
</dbReference>
<dbReference type="AlphaFoldDB" id="A0A3E0U1U6"/>
<dbReference type="Pfam" id="PF00015">
    <property type="entry name" value="MCPsignal"/>
    <property type="match status" value="1"/>
</dbReference>
<evidence type="ECO:0000256" key="1">
    <source>
        <dbReference type="ARBA" id="ARBA00004429"/>
    </source>
</evidence>
<organism evidence="10 11">
    <name type="scientific">Thalassotalea euphylliae</name>
    <dbReference type="NCBI Taxonomy" id="1655234"/>
    <lineage>
        <taxon>Bacteria</taxon>
        <taxon>Pseudomonadati</taxon>
        <taxon>Pseudomonadota</taxon>
        <taxon>Gammaproteobacteria</taxon>
        <taxon>Alteromonadales</taxon>
        <taxon>Colwelliaceae</taxon>
        <taxon>Thalassotalea</taxon>
    </lineage>
</organism>
<keyword evidence="2" id="KW-1003">Cell membrane</keyword>
<dbReference type="GO" id="GO:0006935">
    <property type="term" value="P:chemotaxis"/>
    <property type="evidence" value="ECO:0007669"/>
    <property type="project" value="UniProtKB-ARBA"/>
</dbReference>
<evidence type="ECO:0000256" key="5">
    <source>
        <dbReference type="PROSITE-ProRule" id="PRU00284"/>
    </source>
</evidence>
<evidence type="ECO:0000256" key="4">
    <source>
        <dbReference type="ARBA" id="ARBA00029447"/>
    </source>
</evidence>
<dbReference type="SUPFAM" id="SSF58104">
    <property type="entry name" value="Methyl-accepting chemotaxis protein (MCP) signaling domain"/>
    <property type="match status" value="1"/>
</dbReference>
<dbReference type="GO" id="GO:0005886">
    <property type="term" value="C:plasma membrane"/>
    <property type="evidence" value="ECO:0007669"/>
    <property type="project" value="UniProtKB-SubCell"/>
</dbReference>
<dbReference type="PANTHER" id="PTHR32089:SF74">
    <property type="entry name" value="METHYL-ACCEPTING CHEMOTAXIS PROTEIN AER"/>
    <property type="match status" value="1"/>
</dbReference>
<evidence type="ECO:0000313" key="11">
    <source>
        <dbReference type="Proteomes" id="UP000256899"/>
    </source>
</evidence>
<keyword evidence="6" id="KW-1133">Transmembrane helix</keyword>